<name>A0A7K1SH23_9BACT</name>
<gene>
    <name evidence="3" type="ORF">GO755_23930</name>
</gene>
<evidence type="ECO:0000256" key="1">
    <source>
        <dbReference type="SAM" id="MobiDB-lite"/>
    </source>
</evidence>
<dbReference type="PANTHER" id="PTHR31797">
    <property type="entry name" value="EXTRACELLULAR MATRIX PROTEIN A-RELATED"/>
    <property type="match status" value="1"/>
</dbReference>
<accession>A0A7K1SH23</accession>
<evidence type="ECO:0000313" key="4">
    <source>
        <dbReference type="Proteomes" id="UP000436006"/>
    </source>
</evidence>
<dbReference type="SUPFAM" id="SSF52833">
    <property type="entry name" value="Thioredoxin-like"/>
    <property type="match status" value="1"/>
</dbReference>
<keyword evidence="4" id="KW-1185">Reference proteome</keyword>
<dbReference type="Pfam" id="PF05345">
    <property type="entry name" value="He_PIG"/>
    <property type="match status" value="1"/>
</dbReference>
<evidence type="ECO:0000259" key="2">
    <source>
        <dbReference type="SMART" id="SM00736"/>
    </source>
</evidence>
<dbReference type="Proteomes" id="UP000436006">
    <property type="component" value="Unassembled WGS sequence"/>
</dbReference>
<proteinExistence type="predicted"/>
<dbReference type="Pfam" id="PF00526">
    <property type="entry name" value="Dicty_CTDC"/>
    <property type="match status" value="4"/>
</dbReference>
<dbReference type="InterPro" id="IPR036249">
    <property type="entry name" value="Thioredoxin-like_sf"/>
</dbReference>
<dbReference type="InterPro" id="IPR006644">
    <property type="entry name" value="Cadg"/>
</dbReference>
<feature type="region of interest" description="Disordered" evidence="1">
    <location>
        <begin position="38"/>
        <end position="57"/>
    </location>
</feature>
<dbReference type="InterPro" id="IPR015919">
    <property type="entry name" value="Cadherin-like_sf"/>
</dbReference>
<dbReference type="InterPro" id="IPR001673">
    <property type="entry name" value="S_mold_repeat"/>
</dbReference>
<organism evidence="3 4">
    <name type="scientific">Spirosoma arboris</name>
    <dbReference type="NCBI Taxonomy" id="2682092"/>
    <lineage>
        <taxon>Bacteria</taxon>
        <taxon>Pseudomonadati</taxon>
        <taxon>Bacteroidota</taxon>
        <taxon>Cytophagia</taxon>
        <taxon>Cytophagales</taxon>
        <taxon>Cytophagaceae</taxon>
        <taxon>Spirosoma</taxon>
    </lineage>
</organism>
<sequence>MTLFSTLFSSQQGRWLLPILVSLYLLICLPAQAQKTNTANSSSLATPSTQTAQTGEAVRKSPLWEAIAKQLNSQRSLTVELFVMSQCPFGVRAEEALIPIVKEFGRQVDFQLHYIASTTGPNQFRSLHGPDEVAEDSRQLIIAKYYPNQWLDYLLVRAKNYQTTDWQTAARQTGIDPAALTALLQGAESSQLLASDLNKATERAIRSSPTIFLNGQRYTGALTTPTKPVASNSTTKPTTITSPTTGLSCTTSDQCDDNSVCTDDACVNNVCTNTPITCDDNSECTIDTCNPLIGCIFAPIDPASCDDENICTDDACDDVLGCTHTPIVCDDESACTIDGCNTLIGCIFTPISCDDNDPCTIDACDAVSGCTHTPTTTVADAGPSQTIIHGTSATLAANMPSTGTGLWAVVSGPSTSIGQFTNRSNPRATFTPFGGTGQYVLTWTISNPPCTSSSSMTLTVRPSNTPPVATPNANQTATVGVPFSYTINAFSDAETPGSLTYTASIAPTNELSFNATTRVIFGVPAVAGVSNVIITARDPGGLTASTSFSITASNIITSIKTGNWEDRSTWNVNRVPTPNDQVIIDQNHIVTLSSTGRAKTLTERSNAKLKLAGTAPRLQLGL</sequence>
<dbReference type="AlphaFoldDB" id="A0A7K1SH23"/>
<dbReference type="PANTHER" id="PTHR31797:SF6">
    <property type="entry name" value="CHITIN-BINDING TYPE-2 DOMAIN-CONTAINING PROTEIN"/>
    <property type="match status" value="1"/>
</dbReference>
<comment type="caution">
    <text evidence="3">The sequence shown here is derived from an EMBL/GenBank/DDBJ whole genome shotgun (WGS) entry which is preliminary data.</text>
</comment>
<feature type="compositionally biased region" description="Polar residues" evidence="1">
    <location>
        <begin position="38"/>
        <end position="54"/>
    </location>
</feature>
<evidence type="ECO:0000313" key="3">
    <source>
        <dbReference type="EMBL" id="MVM33112.1"/>
    </source>
</evidence>
<dbReference type="GO" id="GO:0016020">
    <property type="term" value="C:membrane"/>
    <property type="evidence" value="ECO:0007669"/>
    <property type="project" value="InterPro"/>
</dbReference>
<protein>
    <recommendedName>
        <fullName evidence="2">Dystroglycan-type cadherin-like domain-containing protein</fullName>
    </recommendedName>
</protein>
<dbReference type="Gene3D" id="2.60.40.10">
    <property type="entry name" value="Immunoglobulins"/>
    <property type="match status" value="2"/>
</dbReference>
<dbReference type="SMART" id="SM00736">
    <property type="entry name" value="CADG"/>
    <property type="match status" value="1"/>
</dbReference>
<feature type="region of interest" description="Disordered" evidence="1">
    <location>
        <begin position="454"/>
        <end position="473"/>
    </location>
</feature>
<dbReference type="Gene3D" id="3.40.30.10">
    <property type="entry name" value="Glutaredoxin"/>
    <property type="match status" value="1"/>
</dbReference>
<dbReference type="EMBL" id="WPIN01000009">
    <property type="protein sequence ID" value="MVM33112.1"/>
    <property type="molecule type" value="Genomic_DNA"/>
</dbReference>
<dbReference type="SUPFAM" id="SSF49313">
    <property type="entry name" value="Cadherin-like"/>
    <property type="match status" value="1"/>
</dbReference>
<feature type="compositionally biased region" description="Polar residues" evidence="1">
    <location>
        <begin position="454"/>
        <end position="463"/>
    </location>
</feature>
<dbReference type="GO" id="GO:0005509">
    <property type="term" value="F:calcium ion binding"/>
    <property type="evidence" value="ECO:0007669"/>
    <property type="project" value="InterPro"/>
</dbReference>
<dbReference type="InterPro" id="IPR052846">
    <property type="entry name" value="ECM-enzyme_regulator"/>
</dbReference>
<feature type="domain" description="Dystroglycan-type cadherin-like" evidence="2">
    <location>
        <begin position="467"/>
        <end position="559"/>
    </location>
</feature>
<reference evidence="3 4" key="1">
    <citation type="submission" date="2019-12" db="EMBL/GenBank/DDBJ databases">
        <title>Spirosoma sp. HMF4905 genome sequencing and assembly.</title>
        <authorList>
            <person name="Kang H."/>
            <person name="Cha I."/>
            <person name="Kim H."/>
            <person name="Joh K."/>
        </authorList>
    </citation>
    <scope>NUCLEOTIDE SEQUENCE [LARGE SCALE GENOMIC DNA]</scope>
    <source>
        <strain evidence="3 4">HMF4905</strain>
    </source>
</reference>
<dbReference type="RefSeq" id="WP_157587824.1">
    <property type="nucleotide sequence ID" value="NZ_WPIN01000009.1"/>
</dbReference>
<dbReference type="InterPro" id="IPR013783">
    <property type="entry name" value="Ig-like_fold"/>
</dbReference>